<keyword evidence="7 12" id="KW-1133">Transmembrane helix</keyword>
<keyword evidence="2" id="KW-0444">Lipid biosynthesis</keyword>
<evidence type="ECO:0000313" key="14">
    <source>
        <dbReference type="Proteomes" id="UP001497453"/>
    </source>
</evidence>
<sequence>MSILRAVLSCVQATCYQIASTPPNKTPPKGRFDGRWYSRISPLIFTIQQPMAWLCTSADVALVLAQQNVLPLPAYLSNLILTVICPSSKISPLHAATISTRLTGPNIHTTPLFFLGVFFTILGMSIRLSCYRALGTFFTFDLTIMPSHKLITSGPYAIVRHPAYIGSLCAILGLCITNLTPGGWIVECDVLGRGLFGLATRATFFVALYGWWIAVGIYRAQIEDGELRKLFGKEWDQYAAAVPYWFVPGIL</sequence>
<evidence type="ECO:0000256" key="6">
    <source>
        <dbReference type="ARBA" id="ARBA00022824"/>
    </source>
</evidence>
<evidence type="ECO:0000256" key="8">
    <source>
        <dbReference type="ARBA" id="ARBA00023098"/>
    </source>
</evidence>
<dbReference type="InterPro" id="IPR007318">
    <property type="entry name" value="Phopholipid_MeTrfase"/>
</dbReference>
<proteinExistence type="predicted"/>
<reference evidence="14" key="1">
    <citation type="submission" date="2024-04" db="EMBL/GenBank/DDBJ databases">
        <authorList>
            <person name="Shaw F."/>
            <person name="Minotto A."/>
        </authorList>
    </citation>
    <scope>NUCLEOTIDE SEQUENCE [LARGE SCALE GENOMIC DNA]</scope>
</reference>
<evidence type="ECO:0000256" key="5">
    <source>
        <dbReference type="ARBA" id="ARBA00022692"/>
    </source>
</evidence>
<keyword evidence="9 12" id="KW-0472">Membrane</keyword>
<dbReference type="Proteomes" id="UP001497453">
    <property type="component" value="Chromosome 6"/>
</dbReference>
<dbReference type="EMBL" id="OZ037949">
    <property type="protein sequence ID" value="CAL1711905.1"/>
    <property type="molecule type" value="Genomic_DNA"/>
</dbReference>
<name>A0ABP1DVS5_9APHY</name>
<keyword evidence="8" id="KW-0443">Lipid metabolism</keyword>
<feature type="transmembrane region" description="Helical" evidence="12">
    <location>
        <begin position="198"/>
        <end position="218"/>
    </location>
</feature>
<keyword evidence="3" id="KW-0489">Methyltransferase</keyword>
<evidence type="ECO:0000256" key="4">
    <source>
        <dbReference type="ARBA" id="ARBA00022691"/>
    </source>
</evidence>
<dbReference type="Gene3D" id="1.20.120.1630">
    <property type="match status" value="1"/>
</dbReference>
<gene>
    <name evidence="13" type="ORF">GFSPODELE1_LOCUS8557</name>
</gene>
<organism evidence="13 14">
    <name type="scientific">Somion occarium</name>
    <dbReference type="NCBI Taxonomy" id="3059160"/>
    <lineage>
        <taxon>Eukaryota</taxon>
        <taxon>Fungi</taxon>
        <taxon>Dikarya</taxon>
        <taxon>Basidiomycota</taxon>
        <taxon>Agaricomycotina</taxon>
        <taxon>Agaricomycetes</taxon>
        <taxon>Polyporales</taxon>
        <taxon>Cerrenaceae</taxon>
        <taxon>Somion</taxon>
    </lineage>
</organism>
<dbReference type="Pfam" id="PF04191">
    <property type="entry name" value="PEMT"/>
    <property type="match status" value="1"/>
</dbReference>
<evidence type="ECO:0000313" key="13">
    <source>
        <dbReference type="EMBL" id="CAL1711905.1"/>
    </source>
</evidence>
<feature type="transmembrane region" description="Helical" evidence="12">
    <location>
        <begin position="112"/>
        <end position="142"/>
    </location>
</feature>
<evidence type="ECO:0000256" key="9">
    <source>
        <dbReference type="ARBA" id="ARBA00023136"/>
    </source>
</evidence>
<evidence type="ECO:0000256" key="11">
    <source>
        <dbReference type="ARBA" id="ARBA00023264"/>
    </source>
</evidence>
<comment type="subcellular location">
    <subcellularLocation>
        <location evidence="1">Endomembrane system</location>
        <topology evidence="1">Multi-pass membrane protein</topology>
    </subcellularLocation>
</comment>
<keyword evidence="10" id="KW-0594">Phospholipid biosynthesis</keyword>
<evidence type="ECO:0000256" key="1">
    <source>
        <dbReference type="ARBA" id="ARBA00004127"/>
    </source>
</evidence>
<keyword evidence="3" id="KW-0808">Transferase</keyword>
<dbReference type="PANTHER" id="PTHR12714:SF9">
    <property type="entry name" value="PROTEIN-S-ISOPRENYLCYSTEINE O-METHYLTRANSFERASE"/>
    <property type="match status" value="1"/>
</dbReference>
<feature type="transmembrane region" description="Helical" evidence="12">
    <location>
        <begin position="163"/>
        <end position="186"/>
    </location>
</feature>
<protein>
    <recommendedName>
        <fullName evidence="15">Protein-S-isoprenylcysteine O-methyltransferase</fullName>
    </recommendedName>
</protein>
<evidence type="ECO:0000256" key="10">
    <source>
        <dbReference type="ARBA" id="ARBA00023209"/>
    </source>
</evidence>
<evidence type="ECO:0000256" key="7">
    <source>
        <dbReference type="ARBA" id="ARBA00022989"/>
    </source>
</evidence>
<dbReference type="PANTHER" id="PTHR12714">
    <property type="entry name" value="PROTEIN-S ISOPRENYLCYSTEINE O-METHYLTRANSFERASE"/>
    <property type="match status" value="1"/>
</dbReference>
<evidence type="ECO:0008006" key="15">
    <source>
        <dbReference type="Google" id="ProtNLM"/>
    </source>
</evidence>
<keyword evidence="14" id="KW-1185">Reference proteome</keyword>
<evidence type="ECO:0000256" key="2">
    <source>
        <dbReference type="ARBA" id="ARBA00022516"/>
    </source>
</evidence>
<evidence type="ECO:0000256" key="3">
    <source>
        <dbReference type="ARBA" id="ARBA00022603"/>
    </source>
</evidence>
<accession>A0ABP1DVS5</accession>
<evidence type="ECO:0000256" key="12">
    <source>
        <dbReference type="SAM" id="Phobius"/>
    </source>
</evidence>
<keyword evidence="4" id="KW-0949">S-adenosyl-L-methionine</keyword>
<keyword evidence="6" id="KW-0256">Endoplasmic reticulum</keyword>
<keyword evidence="5 12" id="KW-0812">Transmembrane</keyword>
<keyword evidence="11" id="KW-1208">Phospholipid metabolism</keyword>